<name>A0A3L8SH33_CHLGU</name>
<gene>
    <name evidence="2" type="ORF">DV515_00007878</name>
</gene>
<protein>
    <submittedName>
        <fullName evidence="2">Uncharacterized protein</fullName>
    </submittedName>
</protein>
<evidence type="ECO:0000313" key="3">
    <source>
        <dbReference type="Proteomes" id="UP000276834"/>
    </source>
</evidence>
<dbReference type="Proteomes" id="UP000276834">
    <property type="component" value="Unassembled WGS sequence"/>
</dbReference>
<comment type="caution">
    <text evidence="2">The sequence shown here is derived from an EMBL/GenBank/DDBJ whole genome shotgun (WGS) entry which is preliminary data.</text>
</comment>
<accession>A0A3L8SH33</accession>
<dbReference type="AlphaFoldDB" id="A0A3L8SH33"/>
<dbReference type="EMBL" id="QUSF01000022">
    <property type="protein sequence ID" value="RLW01399.1"/>
    <property type="molecule type" value="Genomic_DNA"/>
</dbReference>
<evidence type="ECO:0000256" key="1">
    <source>
        <dbReference type="SAM" id="MobiDB-lite"/>
    </source>
</evidence>
<sequence length="211" mass="22686">APTAPFCGGGRRGRSTRGGGGGAGAPRPRVRGRAGRALRGRCRHAPRGRGGGSRRPRQSGRGPGNLSRRRRLCLPRAAPAPGGGARALSPGEPAARSGGSSAGRREEAQLPRSLWAWHLEGFLVRRSRDLQLSALIVKALISARWLRRWPPPPSLGSERAPGGLRAGSEAPRWQRGPVCKQWTGTLLAWPRLNVWLGFVSVPCKKRFESMI</sequence>
<feature type="compositionally biased region" description="Low complexity" evidence="1">
    <location>
        <begin position="74"/>
        <end position="99"/>
    </location>
</feature>
<proteinExistence type="predicted"/>
<evidence type="ECO:0000313" key="2">
    <source>
        <dbReference type="EMBL" id="RLW01399.1"/>
    </source>
</evidence>
<feature type="region of interest" description="Disordered" evidence="1">
    <location>
        <begin position="1"/>
        <end position="105"/>
    </location>
</feature>
<keyword evidence="3" id="KW-1185">Reference proteome</keyword>
<organism evidence="2 3">
    <name type="scientific">Chloebia gouldiae</name>
    <name type="common">Gouldian finch</name>
    <name type="synonym">Erythrura gouldiae</name>
    <dbReference type="NCBI Taxonomy" id="44316"/>
    <lineage>
        <taxon>Eukaryota</taxon>
        <taxon>Metazoa</taxon>
        <taxon>Chordata</taxon>
        <taxon>Craniata</taxon>
        <taxon>Vertebrata</taxon>
        <taxon>Euteleostomi</taxon>
        <taxon>Archelosauria</taxon>
        <taxon>Archosauria</taxon>
        <taxon>Dinosauria</taxon>
        <taxon>Saurischia</taxon>
        <taxon>Theropoda</taxon>
        <taxon>Coelurosauria</taxon>
        <taxon>Aves</taxon>
        <taxon>Neognathae</taxon>
        <taxon>Neoaves</taxon>
        <taxon>Telluraves</taxon>
        <taxon>Australaves</taxon>
        <taxon>Passeriformes</taxon>
        <taxon>Passeroidea</taxon>
        <taxon>Passeridae</taxon>
        <taxon>Chloebia</taxon>
    </lineage>
</organism>
<feature type="compositionally biased region" description="Basic residues" evidence="1">
    <location>
        <begin position="28"/>
        <end position="58"/>
    </location>
</feature>
<feature type="non-terminal residue" evidence="2">
    <location>
        <position position="1"/>
    </location>
</feature>
<reference evidence="2 3" key="1">
    <citation type="journal article" date="2018" name="Proc. R. Soc. B">
        <title>A non-coding region near Follistatin controls head colour polymorphism in the Gouldian finch.</title>
        <authorList>
            <person name="Toomey M.B."/>
            <person name="Marques C.I."/>
            <person name="Andrade P."/>
            <person name="Araujo P.M."/>
            <person name="Sabatino S."/>
            <person name="Gazda M.A."/>
            <person name="Afonso S."/>
            <person name="Lopes R.J."/>
            <person name="Corbo J.C."/>
            <person name="Carneiro M."/>
        </authorList>
    </citation>
    <scope>NUCLEOTIDE SEQUENCE [LARGE SCALE GENOMIC DNA]</scope>
    <source>
        <strain evidence="2">Red01</strain>
        <tissue evidence="2">Muscle</tissue>
    </source>
</reference>